<reference evidence="6" key="1">
    <citation type="submission" date="2020-09" db="EMBL/GenBank/DDBJ databases">
        <title>Leviviricetes taxonomy.</title>
        <authorList>
            <person name="Stockdale S.R."/>
            <person name="Callanan J."/>
            <person name="Adriaenssens E.M."/>
            <person name="Kuhn J.H."/>
            <person name="Rumnieks J."/>
            <person name="Shkoporov A."/>
            <person name="Draper L.A."/>
            <person name="Ross P."/>
            <person name="Hill C."/>
        </authorList>
    </citation>
    <scope>NUCLEOTIDE SEQUENCE</scope>
</reference>
<dbReference type="Pfam" id="PF03863">
    <property type="entry name" value="Phage_mat-A"/>
    <property type="match status" value="1"/>
</dbReference>
<proteinExistence type="inferred from homology"/>
<keyword evidence="3" id="KW-1175">Viral attachment to host cell pilus</keyword>
<evidence type="ECO:0000256" key="3">
    <source>
        <dbReference type="ARBA" id="ARBA00023104"/>
    </source>
</evidence>
<evidence type="ECO:0000313" key="7">
    <source>
        <dbReference type="Proteomes" id="UP000682846"/>
    </source>
</evidence>
<accession>A0A8S5L117</accession>
<dbReference type="EMBL" id="BK013730">
    <property type="protein sequence ID" value="DAD51135.1"/>
    <property type="molecule type" value="Genomic_RNA"/>
</dbReference>
<dbReference type="RefSeq" id="YP_010770186.1">
    <property type="nucleotide sequence ID" value="NC_074190.1"/>
</dbReference>
<keyword evidence="1" id="KW-0945">Host-virus interaction</keyword>
<keyword evidence="4" id="KW-1160">Virus entry into host cell</keyword>
<evidence type="ECO:0000313" key="6">
    <source>
        <dbReference type="EMBL" id="DAD51135.1"/>
    </source>
</evidence>
<evidence type="ECO:0000256" key="1">
    <source>
        <dbReference type="ARBA" id="ARBA00022581"/>
    </source>
</evidence>
<dbReference type="InterPro" id="IPR005563">
    <property type="entry name" value="A_protein"/>
</dbReference>
<name>A0A8S5L117_9VIRU</name>
<organism evidence="6 7">
    <name type="scientific">ssRNA phage SRR7976310_4</name>
    <dbReference type="NCBI Taxonomy" id="2786682"/>
    <lineage>
        <taxon>Viruses</taxon>
        <taxon>Riboviria</taxon>
        <taxon>Orthornavirae</taxon>
        <taxon>Lenarviricota</taxon>
        <taxon>Leviviricetes</taxon>
        <taxon>Timlovirales</taxon>
        <taxon>Blumeviridae</taxon>
        <taxon>Konmavirus</taxon>
        <taxon>Konmavirus peladaptatum</taxon>
    </lineage>
</organism>
<dbReference type="GO" id="GO:0039666">
    <property type="term" value="P:virion attachment to host cell pilus"/>
    <property type="evidence" value="ECO:0007669"/>
    <property type="project" value="UniProtKB-KW"/>
</dbReference>
<keyword evidence="7" id="KW-1185">Reference proteome</keyword>
<evidence type="ECO:0000256" key="4">
    <source>
        <dbReference type="ARBA" id="ARBA00023296"/>
    </source>
</evidence>
<protein>
    <submittedName>
        <fullName evidence="6">Maturation protein</fullName>
    </submittedName>
</protein>
<feature type="non-terminal residue" evidence="6">
    <location>
        <position position="1"/>
    </location>
</feature>
<dbReference type="GeneID" id="80399427"/>
<dbReference type="KEGG" id="vg:80399427"/>
<sequence>GIAAASDFGCDRKEVIVMIDLRLFSGSLKVAPLFSISNGEFEFSYGLLFDPGGIEVPIGSPPLTGEPNWIGDKPCLHYNWHGSLLGLPYGSMSVSHEKMGDGIYPVYSTTYHGNTYRFTAIGEQGHTGSQFRSSSRIYRKVTYEMVRYIDWYWQNDCLVCHWSASDFPKGTSPLYYNQSTIVQIRFTSDGNLQVRSKTTPKYRQPTRFTFDDVYPTELSWQAMSWIPISGSVTNPTEIIERTKRTLTSFGNRVDLSLPPVPGEMWGDLADSSIQNARALDINSLAYAADFLKLKQSVRTILSLLRGKFKPKDLASAWLEFKYGLRLTFADSKELGEAIGRAITKHKNNKFYSVCRAMDTSESIISKSPLRGSMVHDTYYYKVYYQPIDDAFLSLIRKMMDWDVSLTLQNIWDLIPLSFVVDWFVDFERTLSRIDANTYANTLRVLGTIKTRKSTISSIPATCLMSQDGKTIWSGDLTLEIYKRNLQRGLDLPLFRSGSPEAFHNLAELLAIIVQRR</sequence>
<dbReference type="Proteomes" id="UP000682846">
    <property type="component" value="Segment"/>
</dbReference>
<evidence type="ECO:0000256" key="2">
    <source>
        <dbReference type="ARBA" id="ARBA00022804"/>
    </source>
</evidence>
<gene>
    <name evidence="6" type="primary">SRR7976310_4_1</name>
</gene>
<keyword evidence="2" id="KW-1161">Viral attachment to host cell</keyword>
<comment type="similarity">
    <text evidence="5">Belongs to the Leviviricetes maturation protein family.</text>
</comment>
<keyword evidence="3" id="KW-0946">Virion</keyword>
<evidence type="ECO:0000256" key="5">
    <source>
        <dbReference type="ARBA" id="ARBA00035110"/>
    </source>
</evidence>